<accession>A0A2H0R3T9</accession>
<dbReference type="Proteomes" id="UP000230232">
    <property type="component" value="Unassembled WGS sequence"/>
</dbReference>
<gene>
    <name evidence="2" type="ORF">COV31_02060</name>
</gene>
<evidence type="ECO:0000256" key="1">
    <source>
        <dbReference type="SAM" id="MobiDB-lite"/>
    </source>
</evidence>
<proteinExistence type="predicted"/>
<protein>
    <submittedName>
        <fullName evidence="2">Uncharacterized protein</fullName>
    </submittedName>
</protein>
<comment type="caution">
    <text evidence="2">The sequence shown here is derived from an EMBL/GenBank/DDBJ whole genome shotgun (WGS) entry which is preliminary data.</text>
</comment>
<organism evidence="2 3">
    <name type="scientific">Candidatus Yanofskybacteria bacterium CG10_big_fil_rev_8_21_14_0_10_46_23</name>
    <dbReference type="NCBI Taxonomy" id="1975098"/>
    <lineage>
        <taxon>Bacteria</taxon>
        <taxon>Candidatus Yanofskyibacteriota</taxon>
    </lineage>
</organism>
<feature type="region of interest" description="Disordered" evidence="1">
    <location>
        <begin position="47"/>
        <end position="69"/>
    </location>
</feature>
<reference evidence="2 3" key="1">
    <citation type="submission" date="2017-09" db="EMBL/GenBank/DDBJ databases">
        <title>Depth-based differentiation of microbial function through sediment-hosted aquifers and enrichment of novel symbionts in the deep terrestrial subsurface.</title>
        <authorList>
            <person name="Probst A.J."/>
            <person name="Ladd B."/>
            <person name="Jarett J.K."/>
            <person name="Geller-Mcgrath D.E."/>
            <person name="Sieber C.M."/>
            <person name="Emerson J.B."/>
            <person name="Anantharaman K."/>
            <person name="Thomas B.C."/>
            <person name="Malmstrom R."/>
            <person name="Stieglmeier M."/>
            <person name="Klingl A."/>
            <person name="Woyke T."/>
            <person name="Ryan C.M."/>
            <person name="Banfield J.F."/>
        </authorList>
    </citation>
    <scope>NUCLEOTIDE SEQUENCE [LARGE SCALE GENOMIC DNA]</scope>
    <source>
        <strain evidence="2">CG10_big_fil_rev_8_21_14_0_10_46_23</strain>
    </source>
</reference>
<evidence type="ECO:0000313" key="3">
    <source>
        <dbReference type="Proteomes" id="UP000230232"/>
    </source>
</evidence>
<sequence>MTTKVATGEETIRAVRQGVCILDAVCPEWASQISISGLRRALQLEQVGSSRGRKRPARNCPAGDSSPGYYLTPTPASPGVFILKKLN</sequence>
<evidence type="ECO:0000313" key="2">
    <source>
        <dbReference type="EMBL" id="PIR41173.1"/>
    </source>
</evidence>
<name>A0A2H0R3T9_9BACT</name>
<dbReference type="AlphaFoldDB" id="A0A2H0R3T9"/>
<dbReference type="EMBL" id="PCXO01000010">
    <property type="protein sequence ID" value="PIR41173.1"/>
    <property type="molecule type" value="Genomic_DNA"/>
</dbReference>